<name>A0ACC0C8F9_CATRO</name>
<accession>A0ACC0C8F9</accession>
<proteinExistence type="predicted"/>
<evidence type="ECO:0000313" key="1">
    <source>
        <dbReference type="EMBL" id="KAI5681263.1"/>
    </source>
</evidence>
<dbReference type="Proteomes" id="UP001060085">
    <property type="component" value="Linkage Group LG01"/>
</dbReference>
<keyword evidence="2" id="KW-1185">Reference proteome</keyword>
<organism evidence="1 2">
    <name type="scientific">Catharanthus roseus</name>
    <name type="common">Madagascar periwinkle</name>
    <name type="synonym">Vinca rosea</name>
    <dbReference type="NCBI Taxonomy" id="4058"/>
    <lineage>
        <taxon>Eukaryota</taxon>
        <taxon>Viridiplantae</taxon>
        <taxon>Streptophyta</taxon>
        <taxon>Embryophyta</taxon>
        <taxon>Tracheophyta</taxon>
        <taxon>Spermatophyta</taxon>
        <taxon>Magnoliopsida</taxon>
        <taxon>eudicotyledons</taxon>
        <taxon>Gunneridae</taxon>
        <taxon>Pentapetalae</taxon>
        <taxon>asterids</taxon>
        <taxon>lamiids</taxon>
        <taxon>Gentianales</taxon>
        <taxon>Apocynaceae</taxon>
        <taxon>Rauvolfioideae</taxon>
        <taxon>Vinceae</taxon>
        <taxon>Catharanthinae</taxon>
        <taxon>Catharanthus</taxon>
    </lineage>
</organism>
<sequence>MTQFVNTTLISIKITGQHHFLLIDGCSLIGQLFRIPVIGLYNLCQLGPMDVLNYIKLLEGIHPRRRGHRTHHPHSPHIRLRGRRPYTGLSGLLIERK</sequence>
<dbReference type="EMBL" id="CM044701">
    <property type="protein sequence ID" value="KAI5681263.1"/>
    <property type="molecule type" value="Genomic_DNA"/>
</dbReference>
<comment type="caution">
    <text evidence="1">The sequence shown here is derived from an EMBL/GenBank/DDBJ whole genome shotgun (WGS) entry which is preliminary data.</text>
</comment>
<protein>
    <submittedName>
        <fullName evidence="1">Uncharacterized protein</fullName>
    </submittedName>
</protein>
<gene>
    <name evidence="1" type="ORF">M9H77_02490</name>
</gene>
<reference evidence="2" key="1">
    <citation type="journal article" date="2023" name="Nat. Plants">
        <title>Single-cell RNA sequencing provides a high-resolution roadmap for understanding the multicellular compartmentation of specialized metabolism.</title>
        <authorList>
            <person name="Sun S."/>
            <person name="Shen X."/>
            <person name="Li Y."/>
            <person name="Li Y."/>
            <person name="Wang S."/>
            <person name="Li R."/>
            <person name="Zhang H."/>
            <person name="Shen G."/>
            <person name="Guo B."/>
            <person name="Wei J."/>
            <person name="Xu J."/>
            <person name="St-Pierre B."/>
            <person name="Chen S."/>
            <person name="Sun C."/>
        </authorList>
    </citation>
    <scope>NUCLEOTIDE SEQUENCE [LARGE SCALE GENOMIC DNA]</scope>
</reference>
<evidence type="ECO:0000313" key="2">
    <source>
        <dbReference type="Proteomes" id="UP001060085"/>
    </source>
</evidence>